<dbReference type="EMBL" id="JAODUO010000012">
    <property type="protein sequence ID" value="KAK2193476.1"/>
    <property type="molecule type" value="Genomic_DNA"/>
</dbReference>
<dbReference type="PANTHER" id="PTHR15177:SF2">
    <property type="entry name" value="G-PROTEIN COUPLED RECEPTOR 143"/>
    <property type="match status" value="1"/>
</dbReference>
<dbReference type="GO" id="GO:0032438">
    <property type="term" value="P:melanosome organization"/>
    <property type="evidence" value="ECO:0007669"/>
    <property type="project" value="TreeGrafter"/>
</dbReference>
<dbReference type="Proteomes" id="UP001209878">
    <property type="component" value="Unassembled WGS sequence"/>
</dbReference>
<keyword evidence="1" id="KW-0472">Membrane</keyword>
<dbReference type="GO" id="GO:0005886">
    <property type="term" value="C:plasma membrane"/>
    <property type="evidence" value="ECO:0007669"/>
    <property type="project" value="TreeGrafter"/>
</dbReference>
<dbReference type="PRINTS" id="PR00965">
    <property type="entry name" value="OCULARALBNSM"/>
</dbReference>
<proteinExistence type="predicted"/>
<dbReference type="Pfam" id="PF02101">
    <property type="entry name" value="Ocular_alb"/>
    <property type="match status" value="1"/>
</dbReference>
<keyword evidence="1" id="KW-0812">Transmembrane</keyword>
<evidence type="ECO:0000313" key="2">
    <source>
        <dbReference type="EMBL" id="KAK2193476.1"/>
    </source>
</evidence>
<accession>A0AAD9PF82</accession>
<evidence type="ECO:0008006" key="4">
    <source>
        <dbReference type="Google" id="ProtNLM"/>
    </source>
</evidence>
<feature type="transmembrane region" description="Helical" evidence="1">
    <location>
        <begin position="282"/>
        <end position="300"/>
    </location>
</feature>
<evidence type="ECO:0000256" key="1">
    <source>
        <dbReference type="SAM" id="Phobius"/>
    </source>
</evidence>
<feature type="transmembrane region" description="Helical" evidence="1">
    <location>
        <begin position="35"/>
        <end position="56"/>
    </location>
</feature>
<name>A0AAD9PF82_RIDPI</name>
<dbReference type="InterPro" id="IPR001414">
    <property type="entry name" value="GPR143"/>
</dbReference>
<keyword evidence="3" id="KW-1185">Reference proteome</keyword>
<keyword evidence="1" id="KW-1133">Transmembrane helix</keyword>
<protein>
    <recommendedName>
        <fullName evidence="4">G-protein coupled receptors family 1 profile domain-containing protein</fullName>
    </recommendedName>
</protein>
<dbReference type="Gene3D" id="1.20.1070.10">
    <property type="entry name" value="Rhodopsin 7-helix transmembrane proteins"/>
    <property type="match status" value="1"/>
</dbReference>
<feature type="transmembrane region" description="Helical" evidence="1">
    <location>
        <begin position="133"/>
        <end position="153"/>
    </location>
</feature>
<reference evidence="2" key="1">
    <citation type="journal article" date="2023" name="Mol. Biol. Evol.">
        <title>Third-Generation Sequencing Reveals the Adaptive Role of the Epigenome in Three Deep-Sea Polychaetes.</title>
        <authorList>
            <person name="Perez M."/>
            <person name="Aroh O."/>
            <person name="Sun Y."/>
            <person name="Lan Y."/>
            <person name="Juniper S.K."/>
            <person name="Young C.R."/>
            <person name="Angers B."/>
            <person name="Qian P.Y."/>
        </authorList>
    </citation>
    <scope>NUCLEOTIDE SEQUENCE</scope>
    <source>
        <strain evidence="2">R07B-5</strain>
    </source>
</reference>
<comment type="caution">
    <text evidence="2">The sequence shown here is derived from an EMBL/GenBank/DDBJ whole genome shotgun (WGS) entry which is preliminary data.</text>
</comment>
<evidence type="ECO:0000313" key="3">
    <source>
        <dbReference type="Proteomes" id="UP001209878"/>
    </source>
</evidence>
<dbReference type="PANTHER" id="PTHR15177">
    <property type="entry name" value="G-PROTEIN COUPLED RECEPTOR 143"/>
    <property type="match status" value="1"/>
</dbReference>
<dbReference type="GO" id="GO:0050848">
    <property type="term" value="P:regulation of calcium-mediated signaling"/>
    <property type="evidence" value="ECO:0007669"/>
    <property type="project" value="TreeGrafter"/>
</dbReference>
<sequence length="346" mass="39155">MASPALQPFCCFFRDNSSSPESSEQGFHLNEPISAYNALCIFSSTASVCGAIYQLLPRSLERLPRARRELESFLRQNAIICWLTLADLFASLGVLLRSSMWLAGFLPYTHIKSSDHLDFSHFFCAVSSAWIQYFYLCTYFWTFCYAVDVALLVADKKSHSCIYHALSWVGPLLLSVGTLMPLYYPSLLRCELKFSHLVPLYLSTYIPILVVMIVNPILYTIASKRVTETLMSCGQFTDQERLVVSNVRHKFCQVTLVFYACWVGNVLNGFLLLLGSVVSTQIFVAIWVFMGVMNPLQALLNSIVYRGAGGWVWSCHLPRSKRHHNHIQQMLSDDSTEVSNLLSFSS</sequence>
<organism evidence="2 3">
    <name type="scientific">Ridgeia piscesae</name>
    <name type="common">Tubeworm</name>
    <dbReference type="NCBI Taxonomy" id="27915"/>
    <lineage>
        <taxon>Eukaryota</taxon>
        <taxon>Metazoa</taxon>
        <taxon>Spiralia</taxon>
        <taxon>Lophotrochozoa</taxon>
        <taxon>Annelida</taxon>
        <taxon>Polychaeta</taxon>
        <taxon>Sedentaria</taxon>
        <taxon>Canalipalpata</taxon>
        <taxon>Sabellida</taxon>
        <taxon>Siboglinidae</taxon>
        <taxon>Ridgeia</taxon>
    </lineage>
</organism>
<dbReference type="GO" id="GO:0035643">
    <property type="term" value="F:L-DOPA receptor activity"/>
    <property type="evidence" value="ECO:0007669"/>
    <property type="project" value="TreeGrafter"/>
</dbReference>
<dbReference type="GO" id="GO:0035240">
    <property type="term" value="F:dopamine binding"/>
    <property type="evidence" value="ECO:0007669"/>
    <property type="project" value="InterPro"/>
</dbReference>
<dbReference type="AlphaFoldDB" id="A0AAD9PF82"/>
<feature type="transmembrane region" description="Helical" evidence="1">
    <location>
        <begin position="256"/>
        <end position="276"/>
    </location>
</feature>
<feature type="transmembrane region" description="Helical" evidence="1">
    <location>
        <begin position="204"/>
        <end position="222"/>
    </location>
</feature>
<dbReference type="GO" id="GO:0072545">
    <property type="term" value="F:L-tyrosine binding"/>
    <property type="evidence" value="ECO:0007669"/>
    <property type="project" value="InterPro"/>
</dbReference>
<gene>
    <name evidence="2" type="ORF">NP493_12g04028</name>
</gene>
<dbReference type="GO" id="GO:0072544">
    <property type="term" value="F:L-DOPA binding"/>
    <property type="evidence" value="ECO:0007669"/>
    <property type="project" value="InterPro"/>
</dbReference>
<feature type="transmembrane region" description="Helical" evidence="1">
    <location>
        <begin position="165"/>
        <end position="184"/>
    </location>
</feature>
<feature type="transmembrane region" description="Helical" evidence="1">
    <location>
        <begin position="77"/>
        <end position="96"/>
    </location>
</feature>